<evidence type="ECO:0000313" key="2">
    <source>
        <dbReference type="EMBL" id="SKC56905.1"/>
    </source>
</evidence>
<dbReference type="InterPro" id="IPR020017">
    <property type="entry name" value="XapX_domain"/>
</dbReference>
<evidence type="ECO:0000313" key="3">
    <source>
        <dbReference type="Proteomes" id="UP000190285"/>
    </source>
</evidence>
<dbReference type="NCBIfam" id="TIGR03510">
    <property type="entry name" value="XapX"/>
    <property type="match status" value="1"/>
</dbReference>
<dbReference type="AlphaFoldDB" id="A0A1T5K080"/>
<keyword evidence="1" id="KW-0472">Membrane</keyword>
<keyword evidence="1" id="KW-1133">Transmembrane helix</keyword>
<feature type="transmembrane region" description="Helical" evidence="1">
    <location>
        <begin position="7"/>
        <end position="24"/>
    </location>
</feature>
<keyword evidence="1" id="KW-0812">Transmembrane</keyword>
<feature type="transmembrane region" description="Helical" evidence="1">
    <location>
        <begin position="30"/>
        <end position="50"/>
    </location>
</feature>
<dbReference type="STRING" id="36842.SAMN02194393_01501"/>
<reference evidence="2 3" key="1">
    <citation type="submission" date="2017-02" db="EMBL/GenBank/DDBJ databases">
        <authorList>
            <person name="Peterson S.W."/>
        </authorList>
    </citation>
    <scope>NUCLEOTIDE SEQUENCE [LARGE SCALE GENOMIC DNA]</scope>
    <source>
        <strain evidence="2 3">M1</strain>
    </source>
</reference>
<organism evidence="2 3">
    <name type="scientific">Maledivibacter halophilus</name>
    <dbReference type="NCBI Taxonomy" id="36842"/>
    <lineage>
        <taxon>Bacteria</taxon>
        <taxon>Bacillati</taxon>
        <taxon>Bacillota</taxon>
        <taxon>Clostridia</taxon>
        <taxon>Peptostreptococcales</taxon>
        <taxon>Caminicellaceae</taxon>
        <taxon>Maledivibacter</taxon>
    </lineage>
</organism>
<evidence type="ECO:0000256" key="1">
    <source>
        <dbReference type="SAM" id="Phobius"/>
    </source>
</evidence>
<dbReference type="Proteomes" id="UP000190285">
    <property type="component" value="Unassembled WGS sequence"/>
</dbReference>
<dbReference type="EMBL" id="FUZT01000003">
    <property type="protein sequence ID" value="SKC56905.1"/>
    <property type="molecule type" value="Genomic_DNA"/>
</dbReference>
<proteinExistence type="predicted"/>
<name>A0A1T5K080_9FIRM</name>
<gene>
    <name evidence="2" type="ORF">SAMN02194393_01501</name>
</gene>
<keyword evidence="3" id="KW-1185">Reference proteome</keyword>
<dbReference type="RefSeq" id="WP_079490549.1">
    <property type="nucleotide sequence ID" value="NZ_FUZT01000003.1"/>
</dbReference>
<accession>A0A1T5K080</accession>
<protein>
    <submittedName>
        <fullName evidence="2">XapX domain-containing protein</fullName>
    </submittedName>
</protein>
<sequence length="54" mass="5631">MNILLEIIKPAIAGIVLGILFKKARLPLPAPPVLAGVIGILGVLIGGKLIEFFV</sequence>